<dbReference type="STRING" id="35752.SAMN05421541_11620"/>
<protein>
    <submittedName>
        <fullName evidence="1">Uncharacterized protein</fullName>
    </submittedName>
</protein>
<dbReference type="Proteomes" id="UP000199645">
    <property type="component" value="Unassembled WGS sequence"/>
</dbReference>
<keyword evidence="2" id="KW-1185">Reference proteome</keyword>
<evidence type="ECO:0000313" key="1">
    <source>
        <dbReference type="EMBL" id="SFF63866.1"/>
    </source>
</evidence>
<evidence type="ECO:0000313" key="2">
    <source>
        <dbReference type="Proteomes" id="UP000199645"/>
    </source>
</evidence>
<reference evidence="1 2" key="1">
    <citation type="submission" date="2016-10" db="EMBL/GenBank/DDBJ databases">
        <authorList>
            <person name="de Groot N.N."/>
        </authorList>
    </citation>
    <scope>NUCLEOTIDE SEQUENCE [LARGE SCALE GENOMIC DNA]</scope>
    <source>
        <strain evidence="1 2">DSM 43019</strain>
    </source>
</reference>
<name>A0A1I2KFZ6_9ACTN</name>
<gene>
    <name evidence="1" type="ORF">SAMN05421541_11620</name>
</gene>
<organism evidence="1 2">
    <name type="scientific">Actinoplanes philippinensis</name>
    <dbReference type="NCBI Taxonomy" id="35752"/>
    <lineage>
        <taxon>Bacteria</taxon>
        <taxon>Bacillati</taxon>
        <taxon>Actinomycetota</taxon>
        <taxon>Actinomycetes</taxon>
        <taxon>Micromonosporales</taxon>
        <taxon>Micromonosporaceae</taxon>
        <taxon>Actinoplanes</taxon>
    </lineage>
</organism>
<sequence length="37" mass="4364">MSEWDAPRRMAGYRFAVPMAGPHVRRVFDERCPSLRD</sequence>
<accession>A0A1I2KFZ6</accession>
<proteinExistence type="predicted"/>
<dbReference type="AlphaFoldDB" id="A0A1I2KFZ6"/>
<dbReference type="EMBL" id="FONV01000016">
    <property type="protein sequence ID" value="SFF63866.1"/>
    <property type="molecule type" value="Genomic_DNA"/>
</dbReference>